<accession>E3I302</accession>
<evidence type="ECO:0000313" key="2">
    <source>
        <dbReference type="EMBL" id="ADP70296.1"/>
    </source>
</evidence>
<dbReference type="KEGG" id="rva:Rvan_1022"/>
<dbReference type="AlphaFoldDB" id="E3I302"/>
<name>E3I302_RHOVT</name>
<dbReference type="EMBL" id="CP002292">
    <property type="protein sequence ID" value="ADP70296.1"/>
    <property type="molecule type" value="Genomic_DNA"/>
</dbReference>
<organism evidence="2 3">
    <name type="scientific">Rhodomicrobium vannielii (strain ATCC 17100 / DSM 162 / LMG 4299 / NCIMB 10020 / ATH 3.1.1)</name>
    <dbReference type="NCBI Taxonomy" id="648757"/>
    <lineage>
        <taxon>Bacteria</taxon>
        <taxon>Pseudomonadati</taxon>
        <taxon>Pseudomonadota</taxon>
        <taxon>Alphaproteobacteria</taxon>
        <taxon>Hyphomicrobiales</taxon>
        <taxon>Hyphomicrobiaceae</taxon>
        <taxon>Rhodomicrobium</taxon>
    </lineage>
</organism>
<evidence type="ECO:0000259" key="1">
    <source>
        <dbReference type="Pfam" id="PF01909"/>
    </source>
</evidence>
<dbReference type="GO" id="GO:0016779">
    <property type="term" value="F:nucleotidyltransferase activity"/>
    <property type="evidence" value="ECO:0007669"/>
    <property type="project" value="InterPro"/>
</dbReference>
<dbReference type="CDD" id="cd05403">
    <property type="entry name" value="NT_KNTase_like"/>
    <property type="match status" value="1"/>
</dbReference>
<dbReference type="HOGENOM" id="CLU_130257_10_1_5"/>
<feature type="domain" description="Polymerase nucleotidyl transferase" evidence="1">
    <location>
        <begin position="45"/>
        <end position="108"/>
    </location>
</feature>
<dbReference type="STRING" id="648757.Rvan_1022"/>
<dbReference type="InterPro" id="IPR002934">
    <property type="entry name" value="Polymerase_NTP_transf_dom"/>
</dbReference>
<sequence>MAGEACARLRSYPQPLDNHPHPAKIIAMSHNDIIATLSAQRTLLQARGVQHLALFGSYVRGDVGEQSDLDVLIDIDPARERFSLVDLAGIANLLTDITGIETTPVERKMVNRDLHFARRVADDIVEVF</sequence>
<dbReference type="SUPFAM" id="SSF81301">
    <property type="entry name" value="Nucleotidyltransferase"/>
    <property type="match status" value="1"/>
</dbReference>
<dbReference type="Pfam" id="PF01909">
    <property type="entry name" value="NTP_transf_2"/>
    <property type="match status" value="1"/>
</dbReference>
<keyword evidence="3" id="KW-1185">Reference proteome</keyword>
<gene>
    <name evidence="2" type="ordered locus">Rvan_1022</name>
</gene>
<evidence type="ECO:0000313" key="3">
    <source>
        <dbReference type="Proteomes" id="UP000001399"/>
    </source>
</evidence>
<dbReference type="Proteomes" id="UP000001399">
    <property type="component" value="Chromosome"/>
</dbReference>
<proteinExistence type="predicted"/>
<reference evidence="3" key="1">
    <citation type="journal article" date="2011" name="J. Bacteriol.">
        <title>Genome sequences of eight morphologically diverse alphaproteobacteria.</title>
        <authorList>
            <consortium name="US DOE Joint Genome Institute"/>
            <person name="Brown P.J."/>
            <person name="Kysela D.T."/>
            <person name="Buechlein A."/>
            <person name="Hemmerich C."/>
            <person name="Brun Y.V."/>
        </authorList>
    </citation>
    <scope>NUCLEOTIDE SEQUENCE [LARGE SCALE GENOMIC DNA]</scope>
    <source>
        <strain evidence="3">ATCC 17100 / ATH 3.1.1 / DSM 162 / LMG 4299</strain>
    </source>
</reference>
<dbReference type="Gene3D" id="3.30.460.10">
    <property type="entry name" value="Beta Polymerase, domain 2"/>
    <property type="match status" value="1"/>
</dbReference>
<protein>
    <submittedName>
        <fullName evidence="2">DNA polymerase beta domain protein region</fullName>
    </submittedName>
</protein>
<dbReference type="eggNOG" id="COG1669">
    <property type="taxonomic scope" value="Bacteria"/>
</dbReference>
<dbReference type="InterPro" id="IPR043519">
    <property type="entry name" value="NT_sf"/>
</dbReference>